<protein>
    <submittedName>
        <fullName evidence="2">Alpha/beta hydrolase</fullName>
    </submittedName>
</protein>
<sequence>MPTIQLKSVKLANGETLGYREREGGEHVVLLIHGNMTSSKHWDLVLENMDEDYKLYAVDMRGFGISTYMEPVNSIKDFSDDIKLFVDELGLKDFTIIGWSTGGAVGMQFVGDYPGYCQKLVLLASASTRGYPFFDLDATGQLDITKRLVTKEDIDRDRARTIPVQQAYDTNDQAFLKGLWNMMIYRKNQPEETRYNEYVEDMMTQRNLRDVYYSLNTFNISNHHNGLNEGTGLVGNIKIPVLVLRGNEDLVITENMAKEIVEDLGEYATFVELKGCGHSPLVDDLEQLLGVVAEFLEEKELSK</sequence>
<name>A0ABR9QM69_9BACI</name>
<dbReference type="EMBL" id="JADCLJ010000022">
    <property type="protein sequence ID" value="MBE4909269.1"/>
    <property type="molecule type" value="Genomic_DNA"/>
</dbReference>
<feature type="domain" description="AB hydrolase-1" evidence="1">
    <location>
        <begin position="28"/>
        <end position="283"/>
    </location>
</feature>
<dbReference type="PANTHER" id="PTHR43798">
    <property type="entry name" value="MONOACYLGLYCEROL LIPASE"/>
    <property type="match status" value="1"/>
</dbReference>
<dbReference type="GO" id="GO:0016787">
    <property type="term" value="F:hydrolase activity"/>
    <property type="evidence" value="ECO:0007669"/>
    <property type="project" value="UniProtKB-KW"/>
</dbReference>
<dbReference type="InterPro" id="IPR029058">
    <property type="entry name" value="AB_hydrolase_fold"/>
</dbReference>
<comment type="caution">
    <text evidence="2">The sequence shown here is derived from an EMBL/GenBank/DDBJ whole genome shotgun (WGS) entry which is preliminary data.</text>
</comment>
<dbReference type="SUPFAM" id="SSF53474">
    <property type="entry name" value="alpha/beta-Hydrolases"/>
    <property type="match status" value="1"/>
</dbReference>
<dbReference type="InterPro" id="IPR050266">
    <property type="entry name" value="AB_hydrolase_sf"/>
</dbReference>
<evidence type="ECO:0000259" key="1">
    <source>
        <dbReference type="Pfam" id="PF00561"/>
    </source>
</evidence>
<dbReference type="RefSeq" id="WP_193537740.1">
    <property type="nucleotide sequence ID" value="NZ_JADCLJ010000022.1"/>
</dbReference>
<evidence type="ECO:0000313" key="3">
    <source>
        <dbReference type="Proteomes" id="UP001516662"/>
    </source>
</evidence>
<proteinExistence type="predicted"/>
<gene>
    <name evidence="2" type="ORF">IMZ08_14560</name>
</gene>
<dbReference type="Proteomes" id="UP001516662">
    <property type="component" value="Unassembled WGS sequence"/>
</dbReference>
<dbReference type="Pfam" id="PF00561">
    <property type="entry name" value="Abhydrolase_1"/>
    <property type="match status" value="1"/>
</dbReference>
<keyword evidence="3" id="KW-1185">Reference proteome</keyword>
<evidence type="ECO:0000313" key="2">
    <source>
        <dbReference type="EMBL" id="MBE4909269.1"/>
    </source>
</evidence>
<dbReference type="InterPro" id="IPR000073">
    <property type="entry name" value="AB_hydrolase_1"/>
</dbReference>
<accession>A0ABR9QM69</accession>
<organism evidence="2 3">
    <name type="scientific">Litchfieldia luteola</name>
    <dbReference type="NCBI Taxonomy" id="682179"/>
    <lineage>
        <taxon>Bacteria</taxon>
        <taxon>Bacillati</taxon>
        <taxon>Bacillota</taxon>
        <taxon>Bacilli</taxon>
        <taxon>Bacillales</taxon>
        <taxon>Bacillaceae</taxon>
        <taxon>Litchfieldia</taxon>
    </lineage>
</organism>
<dbReference type="Gene3D" id="3.40.50.1820">
    <property type="entry name" value="alpha/beta hydrolase"/>
    <property type="match status" value="1"/>
</dbReference>
<reference evidence="2 3" key="1">
    <citation type="submission" date="2020-10" db="EMBL/GenBank/DDBJ databases">
        <title>Bacillus sp. HD4P25, an endophyte from a halophyte.</title>
        <authorList>
            <person name="Sun J.-Q."/>
        </authorList>
    </citation>
    <scope>NUCLEOTIDE SEQUENCE [LARGE SCALE GENOMIC DNA]</scope>
    <source>
        <strain evidence="2 3">YIM 93174</strain>
    </source>
</reference>
<keyword evidence="2" id="KW-0378">Hydrolase</keyword>
<dbReference type="PRINTS" id="PR00111">
    <property type="entry name" value="ABHYDROLASE"/>
</dbReference>